<dbReference type="PANTHER" id="PTHR24291">
    <property type="entry name" value="CYTOCHROME P450 FAMILY 4"/>
    <property type="match status" value="1"/>
</dbReference>
<keyword evidence="13" id="KW-0472">Membrane</keyword>
<reference evidence="16" key="1">
    <citation type="journal article" date="2023" name="G3 (Bethesda)">
        <title>Whole genome assemblies of Zophobas morio and Tenebrio molitor.</title>
        <authorList>
            <person name="Kaur S."/>
            <person name="Stinson S.A."/>
            <person name="diCenzo G.C."/>
        </authorList>
    </citation>
    <scope>NUCLEOTIDE SEQUENCE</scope>
    <source>
        <strain evidence="16">QUZm001</strain>
    </source>
</reference>
<evidence type="ECO:0000256" key="1">
    <source>
        <dbReference type="ARBA" id="ARBA00001971"/>
    </source>
</evidence>
<dbReference type="InterPro" id="IPR002401">
    <property type="entry name" value="Cyt_P450_E_grp-I"/>
</dbReference>
<sequence length="217" mass="25192">MKKRNKITMDGVLEEGALMFHAASETTALALCSALVMLGMHHEIQEKVFEEISSVLTDNTHNVTLQHINQMKYLERVIKETLRFFPTIPFILRQVNTEVKLGSYFVPAGCDILIPLAQLHRWPDLWPNPSKFDPDRFLPEEIKNRPRGAYLPFSTGPRNCIGWKYAMLSMKVFLAVILKRFKIAESIDYKRIEDIDMDMYLMGVAKKGYRIRLEDRN</sequence>
<evidence type="ECO:0000313" key="17">
    <source>
        <dbReference type="Proteomes" id="UP001168821"/>
    </source>
</evidence>
<dbReference type="PROSITE" id="PS00086">
    <property type="entry name" value="CYTOCHROME_P450"/>
    <property type="match status" value="1"/>
</dbReference>
<evidence type="ECO:0000256" key="5">
    <source>
        <dbReference type="ARBA" id="ARBA00010617"/>
    </source>
</evidence>
<evidence type="ECO:0000313" key="16">
    <source>
        <dbReference type="EMBL" id="KAJ3652566.1"/>
    </source>
</evidence>
<dbReference type="GO" id="GO:0004497">
    <property type="term" value="F:monooxygenase activity"/>
    <property type="evidence" value="ECO:0007669"/>
    <property type="project" value="UniProtKB-KW"/>
</dbReference>
<dbReference type="SUPFAM" id="SSF48264">
    <property type="entry name" value="Cytochrome P450"/>
    <property type="match status" value="1"/>
</dbReference>
<keyword evidence="7 14" id="KW-0479">Metal-binding</keyword>
<evidence type="ECO:0000256" key="14">
    <source>
        <dbReference type="PIRSR" id="PIRSR602401-1"/>
    </source>
</evidence>
<keyword evidence="6 14" id="KW-0349">Heme</keyword>
<evidence type="ECO:0000256" key="11">
    <source>
        <dbReference type="ARBA" id="ARBA00023004"/>
    </source>
</evidence>
<keyword evidence="9" id="KW-0492">Microsome</keyword>
<keyword evidence="8" id="KW-0256">Endoplasmic reticulum</keyword>
<dbReference type="GO" id="GO:0020037">
    <property type="term" value="F:heme binding"/>
    <property type="evidence" value="ECO:0007669"/>
    <property type="project" value="InterPro"/>
</dbReference>
<evidence type="ECO:0000256" key="6">
    <source>
        <dbReference type="ARBA" id="ARBA00022617"/>
    </source>
</evidence>
<proteinExistence type="inferred from homology"/>
<comment type="caution">
    <text evidence="16">The sequence shown here is derived from an EMBL/GenBank/DDBJ whole genome shotgun (WGS) entry which is preliminary data.</text>
</comment>
<keyword evidence="11 14" id="KW-0408">Iron</keyword>
<dbReference type="InterPro" id="IPR001128">
    <property type="entry name" value="Cyt_P450"/>
</dbReference>
<dbReference type="PANTHER" id="PTHR24291:SF189">
    <property type="entry name" value="CYTOCHROME P450 4C3-RELATED"/>
    <property type="match status" value="1"/>
</dbReference>
<comment type="subcellular location">
    <subcellularLocation>
        <location evidence="4">Endoplasmic reticulum membrane</location>
        <topology evidence="4">Peripheral membrane protein</topology>
    </subcellularLocation>
    <subcellularLocation>
        <location evidence="3">Microsome membrane</location>
        <topology evidence="3">Peripheral membrane protein</topology>
    </subcellularLocation>
</comment>
<dbReference type="Proteomes" id="UP001168821">
    <property type="component" value="Unassembled WGS sequence"/>
</dbReference>
<evidence type="ECO:0000256" key="13">
    <source>
        <dbReference type="ARBA" id="ARBA00023136"/>
    </source>
</evidence>
<evidence type="ECO:0000256" key="8">
    <source>
        <dbReference type="ARBA" id="ARBA00022824"/>
    </source>
</evidence>
<name>A0AA38MDX9_9CUCU</name>
<protein>
    <submittedName>
        <fullName evidence="16">Uncharacterized protein</fullName>
    </submittedName>
</protein>
<evidence type="ECO:0000256" key="2">
    <source>
        <dbReference type="ARBA" id="ARBA00003690"/>
    </source>
</evidence>
<dbReference type="PRINTS" id="PR00385">
    <property type="entry name" value="P450"/>
</dbReference>
<organism evidence="16 17">
    <name type="scientific">Zophobas morio</name>
    <dbReference type="NCBI Taxonomy" id="2755281"/>
    <lineage>
        <taxon>Eukaryota</taxon>
        <taxon>Metazoa</taxon>
        <taxon>Ecdysozoa</taxon>
        <taxon>Arthropoda</taxon>
        <taxon>Hexapoda</taxon>
        <taxon>Insecta</taxon>
        <taxon>Pterygota</taxon>
        <taxon>Neoptera</taxon>
        <taxon>Endopterygota</taxon>
        <taxon>Coleoptera</taxon>
        <taxon>Polyphaga</taxon>
        <taxon>Cucujiformia</taxon>
        <taxon>Tenebrionidae</taxon>
        <taxon>Zophobas</taxon>
    </lineage>
</organism>
<evidence type="ECO:0000256" key="10">
    <source>
        <dbReference type="ARBA" id="ARBA00023002"/>
    </source>
</evidence>
<keyword evidence="10 15" id="KW-0560">Oxidoreductase</keyword>
<evidence type="ECO:0000256" key="3">
    <source>
        <dbReference type="ARBA" id="ARBA00004174"/>
    </source>
</evidence>
<accession>A0AA38MDX9</accession>
<dbReference type="InterPro" id="IPR050196">
    <property type="entry name" value="Cytochrome_P450_Monoox"/>
</dbReference>
<dbReference type="Pfam" id="PF00067">
    <property type="entry name" value="p450"/>
    <property type="match status" value="1"/>
</dbReference>
<dbReference type="InterPro" id="IPR036396">
    <property type="entry name" value="Cyt_P450_sf"/>
</dbReference>
<comment type="similarity">
    <text evidence="5 15">Belongs to the cytochrome P450 family.</text>
</comment>
<evidence type="ECO:0000256" key="9">
    <source>
        <dbReference type="ARBA" id="ARBA00022848"/>
    </source>
</evidence>
<keyword evidence="12 15" id="KW-0503">Monooxygenase</keyword>
<dbReference type="GO" id="GO:0016705">
    <property type="term" value="F:oxidoreductase activity, acting on paired donors, with incorporation or reduction of molecular oxygen"/>
    <property type="evidence" value="ECO:0007669"/>
    <property type="project" value="InterPro"/>
</dbReference>
<evidence type="ECO:0000256" key="15">
    <source>
        <dbReference type="RuleBase" id="RU000461"/>
    </source>
</evidence>
<dbReference type="AlphaFoldDB" id="A0AA38MDX9"/>
<dbReference type="InterPro" id="IPR017972">
    <property type="entry name" value="Cyt_P450_CS"/>
</dbReference>
<dbReference type="GO" id="GO:0005506">
    <property type="term" value="F:iron ion binding"/>
    <property type="evidence" value="ECO:0007669"/>
    <property type="project" value="InterPro"/>
</dbReference>
<gene>
    <name evidence="16" type="ORF">Zmor_018519</name>
</gene>
<evidence type="ECO:0000256" key="12">
    <source>
        <dbReference type="ARBA" id="ARBA00023033"/>
    </source>
</evidence>
<dbReference type="PRINTS" id="PR00463">
    <property type="entry name" value="EP450I"/>
</dbReference>
<dbReference type="GO" id="GO:0005789">
    <property type="term" value="C:endoplasmic reticulum membrane"/>
    <property type="evidence" value="ECO:0007669"/>
    <property type="project" value="UniProtKB-SubCell"/>
</dbReference>
<dbReference type="EMBL" id="JALNTZ010000005">
    <property type="protein sequence ID" value="KAJ3652566.1"/>
    <property type="molecule type" value="Genomic_DNA"/>
</dbReference>
<keyword evidence="17" id="KW-1185">Reference proteome</keyword>
<comment type="cofactor">
    <cofactor evidence="1 14">
        <name>heme</name>
        <dbReference type="ChEBI" id="CHEBI:30413"/>
    </cofactor>
</comment>
<dbReference type="Gene3D" id="1.10.630.10">
    <property type="entry name" value="Cytochrome P450"/>
    <property type="match status" value="1"/>
</dbReference>
<evidence type="ECO:0000256" key="4">
    <source>
        <dbReference type="ARBA" id="ARBA00004406"/>
    </source>
</evidence>
<evidence type="ECO:0000256" key="7">
    <source>
        <dbReference type="ARBA" id="ARBA00022723"/>
    </source>
</evidence>
<comment type="function">
    <text evidence="2">May be involved in the metabolism of insect hormones and in the breakdown of synthetic insecticides.</text>
</comment>
<feature type="binding site" description="axial binding residue" evidence="14">
    <location>
        <position position="160"/>
    </location>
    <ligand>
        <name>heme</name>
        <dbReference type="ChEBI" id="CHEBI:30413"/>
    </ligand>
    <ligandPart>
        <name>Fe</name>
        <dbReference type="ChEBI" id="CHEBI:18248"/>
    </ligandPart>
</feature>